<protein>
    <submittedName>
        <fullName evidence="2">Uncharacterized protein</fullName>
    </submittedName>
</protein>
<evidence type="ECO:0000313" key="3">
    <source>
        <dbReference type="Proteomes" id="UP000603453"/>
    </source>
</evidence>
<sequence length="191" mass="21693">MSSSNEWNVYPLVDDTDDRTVEEYLMDYEIEDDWPEYEIPKDDIVLNKEALAAIKQLTQPPPVAAAATAAEGSPSDEEFLKWVIPALENETAQPQEKKNPINAMHQTKGLYNRVSEETVLSAPPAVVEAPLCKAGGGGVTVKVQRTMMDAPEIMTMFLMTCIVIWLLLQWKNWRKRTYTEEQLPVRKKEHT</sequence>
<keyword evidence="3" id="KW-1185">Reference proteome</keyword>
<feature type="transmembrane region" description="Helical" evidence="1">
    <location>
        <begin position="150"/>
        <end position="168"/>
    </location>
</feature>
<gene>
    <name evidence="2" type="ORF">INT47_010796</name>
</gene>
<dbReference type="AlphaFoldDB" id="A0A8H7QPP5"/>
<reference evidence="2" key="1">
    <citation type="submission" date="2020-12" db="EMBL/GenBank/DDBJ databases">
        <title>Metabolic potential, ecology and presence of endohyphal bacteria is reflected in genomic diversity of Mucoromycotina.</title>
        <authorList>
            <person name="Muszewska A."/>
            <person name="Okrasinska A."/>
            <person name="Steczkiewicz K."/>
            <person name="Drgas O."/>
            <person name="Orlowska M."/>
            <person name="Perlinska-Lenart U."/>
            <person name="Aleksandrzak-Piekarczyk T."/>
            <person name="Szatraj K."/>
            <person name="Zielenkiewicz U."/>
            <person name="Pilsyk S."/>
            <person name="Malc E."/>
            <person name="Mieczkowski P."/>
            <person name="Kruszewska J.S."/>
            <person name="Biernat P."/>
            <person name="Pawlowska J."/>
        </authorList>
    </citation>
    <scope>NUCLEOTIDE SEQUENCE</scope>
    <source>
        <strain evidence="2">WA0000017839</strain>
    </source>
</reference>
<dbReference type="Proteomes" id="UP000603453">
    <property type="component" value="Unassembled WGS sequence"/>
</dbReference>
<keyword evidence="1" id="KW-1133">Transmembrane helix</keyword>
<evidence type="ECO:0000313" key="2">
    <source>
        <dbReference type="EMBL" id="KAG2196361.1"/>
    </source>
</evidence>
<keyword evidence="1" id="KW-0472">Membrane</keyword>
<accession>A0A8H7QPP5</accession>
<comment type="caution">
    <text evidence="2">The sequence shown here is derived from an EMBL/GenBank/DDBJ whole genome shotgun (WGS) entry which is preliminary data.</text>
</comment>
<proteinExistence type="predicted"/>
<keyword evidence="1" id="KW-0812">Transmembrane</keyword>
<name>A0A8H7QPP5_9FUNG</name>
<evidence type="ECO:0000256" key="1">
    <source>
        <dbReference type="SAM" id="Phobius"/>
    </source>
</evidence>
<organism evidence="2 3">
    <name type="scientific">Mucor saturninus</name>
    <dbReference type="NCBI Taxonomy" id="64648"/>
    <lineage>
        <taxon>Eukaryota</taxon>
        <taxon>Fungi</taxon>
        <taxon>Fungi incertae sedis</taxon>
        <taxon>Mucoromycota</taxon>
        <taxon>Mucoromycotina</taxon>
        <taxon>Mucoromycetes</taxon>
        <taxon>Mucorales</taxon>
        <taxon>Mucorineae</taxon>
        <taxon>Mucoraceae</taxon>
        <taxon>Mucor</taxon>
    </lineage>
</organism>
<dbReference type="EMBL" id="JAEPRD010000148">
    <property type="protein sequence ID" value="KAG2196361.1"/>
    <property type="molecule type" value="Genomic_DNA"/>
</dbReference>